<protein>
    <submittedName>
        <fullName evidence="2">Bifunctional DNA primase/polymerase</fullName>
    </submittedName>
</protein>
<organism evidence="2 3">
    <name type="scientific">Lentzea tibetensis</name>
    <dbReference type="NCBI Taxonomy" id="2591470"/>
    <lineage>
        <taxon>Bacteria</taxon>
        <taxon>Bacillati</taxon>
        <taxon>Actinomycetota</taxon>
        <taxon>Actinomycetes</taxon>
        <taxon>Pseudonocardiales</taxon>
        <taxon>Pseudonocardiaceae</taxon>
        <taxon>Lentzea</taxon>
    </lineage>
</organism>
<dbReference type="RefSeq" id="WP_146352907.1">
    <property type="nucleotide sequence ID" value="NZ_VOBR01000009.1"/>
</dbReference>
<evidence type="ECO:0000313" key="3">
    <source>
        <dbReference type="Proteomes" id="UP000316639"/>
    </source>
</evidence>
<evidence type="ECO:0000259" key="1">
    <source>
        <dbReference type="SMART" id="SM00943"/>
    </source>
</evidence>
<dbReference type="OrthoDB" id="3218228at2"/>
<dbReference type="SUPFAM" id="SSF56747">
    <property type="entry name" value="Prim-pol domain"/>
    <property type="match status" value="1"/>
</dbReference>
<dbReference type="Pfam" id="PF09250">
    <property type="entry name" value="Prim-Pol"/>
    <property type="match status" value="1"/>
</dbReference>
<dbReference type="EMBL" id="VOBR01000009">
    <property type="protein sequence ID" value="TWP51241.1"/>
    <property type="molecule type" value="Genomic_DNA"/>
</dbReference>
<dbReference type="InterPro" id="IPR015330">
    <property type="entry name" value="DNA_primase/pol_bifunc_N"/>
</dbReference>
<dbReference type="AlphaFoldDB" id="A0A563EUR7"/>
<reference evidence="2 3" key="1">
    <citation type="submission" date="2019-07" db="EMBL/GenBank/DDBJ databases">
        <title>Lentzea xizangensis sp. nov., isolated from Qinghai-Tibetan Plateau Soils.</title>
        <authorList>
            <person name="Huang J."/>
        </authorList>
    </citation>
    <scope>NUCLEOTIDE SEQUENCE [LARGE SCALE GENOMIC DNA]</scope>
    <source>
        <strain evidence="2 3">FXJ1.1311</strain>
    </source>
</reference>
<name>A0A563EUR7_9PSEU</name>
<keyword evidence="3" id="KW-1185">Reference proteome</keyword>
<dbReference type="Proteomes" id="UP000316639">
    <property type="component" value="Unassembled WGS sequence"/>
</dbReference>
<feature type="domain" description="DNA primase/polymerase bifunctional N-terminal" evidence="1">
    <location>
        <begin position="11"/>
        <end position="185"/>
    </location>
</feature>
<accession>A0A563EUR7</accession>
<comment type="caution">
    <text evidence="2">The sequence shown here is derived from an EMBL/GenBank/DDBJ whole genome shotgun (WGS) entry which is preliminary data.</text>
</comment>
<evidence type="ECO:0000313" key="2">
    <source>
        <dbReference type="EMBL" id="TWP51241.1"/>
    </source>
</evidence>
<sequence length="296" mass="31136">MPASTDLLTTALNLAARGWRVFPVRPGEKVTAIRQYEQRATTDPARIRRCWSAGPYNIGIAAGPSGLVVIDLDPAKPGEKPPPPWDQPGITCGLDVLAVLCEQAGQQLPLDTYTVTTPSGGLHLYFAAPDGVQLRNTAGSRGRGLGWRIDTRAWGGYVAAAGSVVDGRCYEVAENAPVLPLPGWLTDRLTPAPLPPREPVTVDLSGSRAGRYVTAAMHGEIAKVLAAEEGTRNHTLFAATVALGQLVAGGSLNADVAETALEQAGVAVGLSHWEVRNTIESGMKAGAERPRRVDAA</sequence>
<dbReference type="CDD" id="cd04859">
    <property type="entry name" value="Prim_Pol"/>
    <property type="match status" value="1"/>
</dbReference>
<gene>
    <name evidence="2" type="ORF">FKR81_16645</name>
</gene>
<dbReference type="SMART" id="SM00943">
    <property type="entry name" value="Prim-Pol"/>
    <property type="match status" value="1"/>
</dbReference>
<proteinExistence type="predicted"/>